<proteinExistence type="predicted"/>
<sequence>MTYKTFAIAGGLDRGVLGSAVLGNSLVKSLITYPDAVSQSAKELESLGVTVAPVVHSNQESLITAIKDVQVVISTITITALAVQSSFVQAVAASKKQGNKVELRAERVWKRYDQRRREFSVVCEEEVAPPVGAIEDPLYVVHLWSFC</sequence>
<dbReference type="Proteomes" id="UP001227268">
    <property type="component" value="Unassembled WGS sequence"/>
</dbReference>
<dbReference type="EMBL" id="JASBWT010000026">
    <property type="protein sequence ID" value="KAJ9094256.1"/>
    <property type="molecule type" value="Genomic_DNA"/>
</dbReference>
<reference evidence="1" key="1">
    <citation type="submission" date="2023-04" db="EMBL/GenBank/DDBJ databases">
        <title>Draft Genome sequencing of Naganishia species isolated from polar environments using Oxford Nanopore Technology.</title>
        <authorList>
            <person name="Leo P."/>
            <person name="Venkateswaran K."/>
        </authorList>
    </citation>
    <scope>NUCLEOTIDE SEQUENCE</scope>
    <source>
        <strain evidence="1">MNA-CCFEE 5423</strain>
    </source>
</reference>
<protein>
    <submittedName>
        <fullName evidence="1">Uncharacterized protein</fullName>
    </submittedName>
</protein>
<keyword evidence="2" id="KW-1185">Reference proteome</keyword>
<gene>
    <name evidence="1" type="ORF">QFC21_006082</name>
</gene>
<accession>A0ACC2V6H9</accession>
<evidence type="ECO:0000313" key="2">
    <source>
        <dbReference type="Proteomes" id="UP001227268"/>
    </source>
</evidence>
<evidence type="ECO:0000313" key="1">
    <source>
        <dbReference type="EMBL" id="KAJ9094256.1"/>
    </source>
</evidence>
<organism evidence="1 2">
    <name type="scientific">Naganishia friedmannii</name>
    <dbReference type="NCBI Taxonomy" id="89922"/>
    <lineage>
        <taxon>Eukaryota</taxon>
        <taxon>Fungi</taxon>
        <taxon>Dikarya</taxon>
        <taxon>Basidiomycota</taxon>
        <taxon>Agaricomycotina</taxon>
        <taxon>Tremellomycetes</taxon>
        <taxon>Filobasidiales</taxon>
        <taxon>Filobasidiaceae</taxon>
        <taxon>Naganishia</taxon>
    </lineage>
</organism>
<comment type="caution">
    <text evidence="1">The sequence shown here is derived from an EMBL/GenBank/DDBJ whole genome shotgun (WGS) entry which is preliminary data.</text>
</comment>
<name>A0ACC2V6H9_9TREE</name>